<reference evidence="2 3" key="1">
    <citation type="submission" date="2014-02" db="EMBL/GenBank/DDBJ databases">
        <title>The genome sequence of the entomopathogenic fungus Metarhizium robertsii ARSEF 2575.</title>
        <authorList>
            <person name="Giuliano Garisto Donzelli B."/>
            <person name="Roe B.A."/>
            <person name="Macmil S.L."/>
            <person name="Krasnoff S.B."/>
            <person name="Gibson D.M."/>
        </authorList>
    </citation>
    <scope>NUCLEOTIDE SEQUENCE [LARGE SCALE GENOMIC DNA]</scope>
    <source>
        <strain evidence="2 3">ARSEF 2575</strain>
    </source>
</reference>
<feature type="compositionally biased region" description="Basic and acidic residues" evidence="1">
    <location>
        <begin position="279"/>
        <end position="288"/>
    </location>
</feature>
<dbReference type="OrthoDB" id="5142910at2759"/>
<evidence type="ECO:0000256" key="1">
    <source>
        <dbReference type="SAM" id="MobiDB-lite"/>
    </source>
</evidence>
<feature type="compositionally biased region" description="Polar residues" evidence="1">
    <location>
        <begin position="309"/>
        <end position="336"/>
    </location>
</feature>
<sequence length="506" mass="56341">MARFASPALGCQLRLVEVEIGAAKETYDHERLNEPLELSLEGQRSLGSDCGILSLLITAGTRQMVRRDRTWSSPSSNALYQLSIRLNDLLSHPNGTEGIICVDKGRHQLCVKLPNRDHILRVWFVEERDFLISVCILRKSGFKIDEGKVTHHKGTDPANTDNGSQTIKTSNSKQPPVPSTTPLALLTAQAKSLCNDQPRPFPTRKPQGGNIFDEVLESLQRLNGDSKSVNTVRGDLLSEKLGSHDLSYLNPYNAFSTKKKAALKQPNVGSPLKNMVSQEQRHEGETKSLKATCPTSKPTRRHSHGYFTRSFSSSRSEAQQNTNPSPSSSLKPQRNASVHVDETFVHSTPRPFSASFDSSPAVSLRQLMPRRRKLPFSTNVKNKHKRSRPTCESEEVGSCRELGTPTMAPGGTQLNKPRSVSPETTVILTHLASLDELDEASRNIFDQYEKDVARGCDQEQCALFYLERLHITRTNFWLKELLRVSNVDQETGTNIQSVTNKACAMN</sequence>
<organism evidence="2 3">
    <name type="scientific">Metarhizium robertsii</name>
    <dbReference type="NCBI Taxonomy" id="568076"/>
    <lineage>
        <taxon>Eukaryota</taxon>
        <taxon>Fungi</taxon>
        <taxon>Dikarya</taxon>
        <taxon>Ascomycota</taxon>
        <taxon>Pezizomycotina</taxon>
        <taxon>Sordariomycetes</taxon>
        <taxon>Hypocreomycetidae</taxon>
        <taxon>Hypocreales</taxon>
        <taxon>Clavicipitaceae</taxon>
        <taxon>Metarhizium</taxon>
    </lineage>
</organism>
<dbReference type="AlphaFoldDB" id="A0A0A1V803"/>
<name>A0A0A1V803_9HYPO</name>
<comment type="caution">
    <text evidence="2">The sequence shown here is derived from an EMBL/GenBank/DDBJ whole genome shotgun (WGS) entry which is preliminary data.</text>
</comment>
<evidence type="ECO:0000313" key="2">
    <source>
        <dbReference type="EMBL" id="EXV05736.1"/>
    </source>
</evidence>
<accession>A0A0A1V803</accession>
<dbReference type="EMBL" id="JELW01000001">
    <property type="protein sequence ID" value="EXV05736.1"/>
    <property type="molecule type" value="Genomic_DNA"/>
</dbReference>
<gene>
    <name evidence="2" type="ORF">X797_000453</name>
</gene>
<dbReference type="HOGENOM" id="CLU_497821_0_0_1"/>
<dbReference type="Proteomes" id="UP000030151">
    <property type="component" value="Unassembled WGS sequence"/>
</dbReference>
<feature type="compositionally biased region" description="Polar residues" evidence="1">
    <location>
        <begin position="412"/>
        <end position="421"/>
    </location>
</feature>
<feature type="region of interest" description="Disordered" evidence="1">
    <location>
        <begin position="379"/>
        <end position="421"/>
    </location>
</feature>
<proteinExistence type="predicted"/>
<protein>
    <submittedName>
        <fullName evidence="2">Uncharacterized protein</fullName>
    </submittedName>
</protein>
<feature type="region of interest" description="Disordered" evidence="1">
    <location>
        <begin position="148"/>
        <end position="179"/>
    </location>
</feature>
<feature type="region of interest" description="Disordered" evidence="1">
    <location>
        <begin position="264"/>
        <end position="337"/>
    </location>
</feature>
<feature type="compositionally biased region" description="Polar residues" evidence="1">
    <location>
        <begin position="157"/>
        <end position="174"/>
    </location>
</feature>
<evidence type="ECO:0000313" key="3">
    <source>
        <dbReference type="Proteomes" id="UP000030151"/>
    </source>
</evidence>